<evidence type="ECO:0000313" key="2">
    <source>
        <dbReference type="EMBL" id="MCR6096449.1"/>
    </source>
</evidence>
<keyword evidence="1" id="KW-0812">Transmembrane</keyword>
<feature type="transmembrane region" description="Helical" evidence="1">
    <location>
        <begin position="151"/>
        <end position="170"/>
    </location>
</feature>
<feature type="transmembrane region" description="Helical" evidence="1">
    <location>
        <begin position="111"/>
        <end position="130"/>
    </location>
</feature>
<evidence type="ECO:0000313" key="3">
    <source>
        <dbReference type="Proteomes" id="UP001057753"/>
    </source>
</evidence>
<gene>
    <name evidence="2" type="ORF">HXA33_07775</name>
</gene>
<keyword evidence="3" id="KW-1185">Reference proteome</keyword>
<feature type="transmembrane region" description="Helical" evidence="1">
    <location>
        <begin position="12"/>
        <end position="35"/>
    </location>
</feature>
<dbReference type="AlphaFoldDB" id="A0A9Q4B178"/>
<feature type="transmembrane region" description="Helical" evidence="1">
    <location>
        <begin position="201"/>
        <end position="222"/>
    </location>
</feature>
<reference evidence="2" key="1">
    <citation type="submission" date="2020-06" db="EMBL/GenBank/DDBJ databases">
        <title>Insight into the genomes of haloalkaliphilic bacilli from Kenyan soda lakes.</title>
        <authorList>
            <person name="Mwirichia R."/>
            <person name="Villamizar G.C."/>
            <person name="Poehlein A."/>
            <person name="Mugweru J."/>
            <person name="Kipnyargis A."/>
            <person name="Kiplimo D."/>
            <person name="Orwa P."/>
            <person name="Daniel R."/>
        </authorList>
    </citation>
    <scope>NUCLEOTIDE SEQUENCE</scope>
    <source>
        <strain evidence="2">B1096_S55</strain>
    </source>
</reference>
<sequence>MTLQPKNMLNRLLKSLLVSFVCIIVLSIIINLTAIKLPILTEASYERYLILFLYLIVMIFYVSLLFDQLYLSQKAKGISLFFYLFIMTGSLQLLESLVAQINVQPKAIVDVIVYTLVITSFTVLIFRYYGKGAESYTKRIKNYFSHQHISKWLLKCIYAIFLLFIAHYLINSMLTPFIEPYYNGRYTNILKMSHHAGDVKYVSMLTHALVMVVGFQPLFALWKGSKTSLLFWFGFPLFIILAFQPFIFNVHWPLGFRFPLFIEETLIMYIHAIILVHLFYVPDETHKEEELVKSKLSLSNW</sequence>
<proteinExistence type="predicted"/>
<dbReference type="EMBL" id="JABXYM010000001">
    <property type="protein sequence ID" value="MCR6096449.1"/>
    <property type="molecule type" value="Genomic_DNA"/>
</dbReference>
<comment type="caution">
    <text evidence="2">The sequence shown here is derived from an EMBL/GenBank/DDBJ whole genome shotgun (WGS) entry which is preliminary data.</text>
</comment>
<accession>A0A9Q4B178</accession>
<evidence type="ECO:0000256" key="1">
    <source>
        <dbReference type="SAM" id="Phobius"/>
    </source>
</evidence>
<feature type="transmembrane region" description="Helical" evidence="1">
    <location>
        <begin position="229"/>
        <end position="248"/>
    </location>
</feature>
<keyword evidence="1" id="KW-0472">Membrane</keyword>
<keyword evidence="1" id="KW-1133">Transmembrane helix</keyword>
<name>A0A9Q4B178_SALAG</name>
<feature type="transmembrane region" description="Helical" evidence="1">
    <location>
        <begin position="78"/>
        <end position="99"/>
    </location>
</feature>
<dbReference type="Proteomes" id="UP001057753">
    <property type="component" value="Unassembled WGS sequence"/>
</dbReference>
<dbReference type="RefSeq" id="WP_257821058.1">
    <property type="nucleotide sequence ID" value="NZ_JABXYM010000001.1"/>
</dbReference>
<protein>
    <submittedName>
        <fullName evidence="2">Uncharacterized protein</fullName>
    </submittedName>
</protein>
<organism evidence="2 3">
    <name type="scientific">Salipaludibacillus agaradhaerens</name>
    <name type="common">Bacillus agaradhaerens</name>
    <dbReference type="NCBI Taxonomy" id="76935"/>
    <lineage>
        <taxon>Bacteria</taxon>
        <taxon>Bacillati</taxon>
        <taxon>Bacillota</taxon>
        <taxon>Bacilli</taxon>
        <taxon>Bacillales</taxon>
        <taxon>Bacillaceae</taxon>
    </lineage>
</organism>
<feature type="transmembrane region" description="Helical" evidence="1">
    <location>
        <begin position="260"/>
        <end position="281"/>
    </location>
</feature>
<feature type="transmembrane region" description="Helical" evidence="1">
    <location>
        <begin position="47"/>
        <end position="66"/>
    </location>
</feature>